<protein>
    <submittedName>
        <fullName evidence="2">Uncharacterized protein</fullName>
    </submittedName>
</protein>
<evidence type="ECO:0000313" key="2">
    <source>
        <dbReference type="EMBL" id="AIN96705.1"/>
    </source>
</evidence>
<dbReference type="VEuPathDB" id="TriTrypDB:LPAL13_140018300"/>
<reference evidence="2 3" key="1">
    <citation type="journal article" date="2015" name="Sci. Rep.">
        <title>The genome of Leishmania panamensis: insights into genomics of the L. (Viannia) subgenus.</title>
        <authorList>
            <person name="Llanes A."/>
            <person name="Restrepo C.M."/>
            <person name="Vecchio G.D."/>
            <person name="Anguizola F.J."/>
            <person name="Lleonart R."/>
        </authorList>
    </citation>
    <scope>NUCLEOTIDE SEQUENCE [LARGE SCALE GENOMIC DNA]</scope>
    <source>
        <strain evidence="2 3">MHOM/PA/94/PSC-1</strain>
    </source>
</reference>
<accession>A0A088RLP1</accession>
<feature type="compositionally biased region" description="Basic residues" evidence="1">
    <location>
        <begin position="468"/>
        <end position="480"/>
    </location>
</feature>
<feature type="compositionally biased region" description="Polar residues" evidence="1">
    <location>
        <begin position="503"/>
        <end position="517"/>
    </location>
</feature>
<dbReference type="AlphaFoldDB" id="A0A088RLP1"/>
<dbReference type="OrthoDB" id="267725at2759"/>
<sequence>MSSLIQCTDDLLRQKAVQSSHYERLERQLLDGERCRRTAILALRQRAADVTRRGKDVADLRRENHQLADQLAQHALQLAALQCRSTEAKKRGLAAVERLEDGIRSFSGHPARVVLLVQALQAQTQLHCAGRRFSKALRLLWATLRVHRQAFVFVAQSTRVLSSHAALHARLASVLRDRVTRCLEMRDAACSRSQAATAAREGRVMAEQQTAERKLLAVKAHSDFLSVYTEALDDMCRAAKEDVAALSATIDNYDAPLSAMHETLQEKAAAVSEAKQSLTAQQTAHAEALKLHEMHLARTTEELSDLVTAEGLANTHAAELQRSVHSEEKHTQPLARRVYALAFLILLCERDQLRFSQQRTAQAEERTKVELELTQLRTWHEERLERLRATRAAAADAAARDALLLREAQGRKAAVDLEEDEWRLLYAQLFHDVCRARADASAAVAAAKSARRPSAAGGREEGEEGRSARRSQRKRARAVRQSHVTKTTASRRQRAALEAVDASTLTSSQHSNPGYRTTTHVDEEVAAAELTAQEQRSGAARVMTNNHATPQLQLTASSTLRPSYRLTSVKPATVAKKPTRAAPVAAASRASLSGKKRKANGGAVAGAGGVQHTPAAAAARVSAMSPYTSAVSDESSDSSFSLVNSRKKVAAETDSWSDMSDIRLSSPSPSPRCPHGRRAGAVPPIAAAKPLPRPVLRHGCGEAAVTTAQHISGSALASALAACTPRGPAIGRDDGQTSAHSSSFLPHFTGNFVALPSVGSGTRLPHTSLPPRPTMSKAVPPPRRRVPFLAASFTDAGEDLFADMFS</sequence>
<dbReference type="Proteomes" id="UP000063063">
    <property type="component" value="Chromosome 14"/>
</dbReference>
<feature type="compositionally biased region" description="Low complexity" evidence="1">
    <location>
        <begin position="448"/>
        <end position="457"/>
    </location>
</feature>
<feature type="compositionally biased region" description="Basic and acidic residues" evidence="1">
    <location>
        <begin position="458"/>
        <end position="467"/>
    </location>
</feature>
<organism evidence="2 3">
    <name type="scientific">Leishmania panamensis</name>
    <dbReference type="NCBI Taxonomy" id="5679"/>
    <lineage>
        <taxon>Eukaryota</taxon>
        <taxon>Discoba</taxon>
        <taxon>Euglenozoa</taxon>
        <taxon>Kinetoplastea</taxon>
        <taxon>Metakinetoplastina</taxon>
        <taxon>Trypanosomatida</taxon>
        <taxon>Trypanosomatidae</taxon>
        <taxon>Leishmaniinae</taxon>
        <taxon>Leishmania</taxon>
        <taxon>Leishmania guyanensis species complex</taxon>
    </lineage>
</organism>
<name>A0A088RLP1_LEIPA</name>
<dbReference type="KEGG" id="lpan:LPMP_141270"/>
<gene>
    <name evidence="2" type="ORF">LPMP_141270</name>
</gene>
<proteinExistence type="predicted"/>
<dbReference type="EMBL" id="CP009383">
    <property type="protein sequence ID" value="AIN96705.1"/>
    <property type="molecule type" value="Genomic_DNA"/>
</dbReference>
<evidence type="ECO:0000256" key="1">
    <source>
        <dbReference type="SAM" id="MobiDB-lite"/>
    </source>
</evidence>
<dbReference type="VEuPathDB" id="TriTrypDB:LPMP_141270"/>
<dbReference type="RefSeq" id="XP_010697358.1">
    <property type="nucleotide sequence ID" value="XM_010699056.1"/>
</dbReference>
<feature type="region of interest" description="Disordered" evidence="1">
    <location>
        <begin position="651"/>
        <end position="678"/>
    </location>
</feature>
<feature type="region of interest" description="Disordered" evidence="1">
    <location>
        <begin position="448"/>
        <end position="517"/>
    </location>
</feature>
<feature type="region of interest" description="Disordered" evidence="1">
    <location>
        <begin position="762"/>
        <end position="782"/>
    </location>
</feature>
<keyword evidence="3" id="KW-1185">Reference proteome</keyword>
<dbReference type="GeneID" id="22573394"/>
<evidence type="ECO:0000313" key="3">
    <source>
        <dbReference type="Proteomes" id="UP000063063"/>
    </source>
</evidence>
<dbReference type="eggNOG" id="ENOG502S8T3">
    <property type="taxonomic scope" value="Eukaryota"/>
</dbReference>